<dbReference type="HOGENOM" id="CLU_540628_0_0_5"/>
<feature type="compositionally biased region" description="Gly residues" evidence="1">
    <location>
        <begin position="526"/>
        <end position="555"/>
    </location>
</feature>
<dbReference type="EMBL" id="BA000012">
    <property type="protein sequence ID" value="BAB48361.1"/>
    <property type="molecule type" value="Genomic_DNA"/>
</dbReference>
<feature type="chain" id="PRO_5004324955" evidence="2">
    <location>
        <begin position="43"/>
        <end position="555"/>
    </location>
</feature>
<evidence type="ECO:0000313" key="4">
    <source>
        <dbReference type="Proteomes" id="UP000000552"/>
    </source>
</evidence>
<dbReference type="AlphaFoldDB" id="Q98LV2"/>
<sequence>MMVFAYQKYETIFAFSIQRRLPVNRMLPVAFTALLFSAPAFGQAVDSQGAKQLSDDLSRYVGKQAFDKGILKVSVEGGAYKIAFDVKALAATFPEQGKVKLDFAPYALLVKPRSDGTWDVSIDFSQSGSFEFTGPEGLQSTQFSIKDGKGSGVYDPNLAAFISGTSSLAGMTMASKDAKQQMEASTGAGTATIAATKAANGGVDFTMSQKISNFVEAIKLDDPENGLNFPVTIKSPELSVEASGKGVQTRPLLDLLAFAVANEDEKTLEANQAQLKSLLRAALPVWERIDGTYGFKDFAVDSPIGTFGATQLSTVFGSDGVSQSGKVTYGIKASGLTVPQQLLPSWSVALLPTDIDLNFGGANIDLDSMAKKAIEAFDLNQDPPLSAEFGDQLKADFLAKAPKVMIGHSVVKNKDMEIALEGEMTSFGQKPDANLTVDVAGFDKIMAHLQEAAKAEPEVGQYVPVALMAKGFAKTLPDGRLEWAVSTKADGSVTVNGVMLKPADPAVDDGGDGGDGGDGADDSSGGDNGGGANSGGGDANGGSSDNGGAGAKLNP</sequence>
<feature type="signal peptide" evidence="2">
    <location>
        <begin position="1"/>
        <end position="42"/>
    </location>
</feature>
<feature type="region of interest" description="Disordered" evidence="1">
    <location>
        <begin position="500"/>
        <end position="555"/>
    </location>
</feature>
<accession>Q98LV2</accession>
<evidence type="ECO:0000256" key="2">
    <source>
        <dbReference type="SAM" id="SignalP"/>
    </source>
</evidence>
<keyword evidence="2" id="KW-0732">Signal</keyword>
<evidence type="ECO:0000313" key="3">
    <source>
        <dbReference type="EMBL" id="BAB48361.1"/>
    </source>
</evidence>
<dbReference type="Proteomes" id="UP000000552">
    <property type="component" value="Chromosome"/>
</dbReference>
<dbReference type="eggNOG" id="ENOG50306FU">
    <property type="taxonomic scope" value="Bacteria"/>
</dbReference>
<dbReference type="KEGG" id="mlo:mll0865"/>
<gene>
    <name evidence="3" type="ordered locus">mll0865</name>
</gene>
<evidence type="ECO:0000256" key="1">
    <source>
        <dbReference type="SAM" id="MobiDB-lite"/>
    </source>
</evidence>
<protein>
    <submittedName>
        <fullName evidence="3">Mll0865 protein</fullName>
    </submittedName>
</protein>
<name>Q98LV2_RHILO</name>
<organism evidence="3 4">
    <name type="scientific">Mesorhizobium japonicum (strain LMG 29417 / CECT 9101 / MAFF 303099)</name>
    <name type="common">Mesorhizobium loti (strain MAFF 303099)</name>
    <dbReference type="NCBI Taxonomy" id="266835"/>
    <lineage>
        <taxon>Bacteria</taxon>
        <taxon>Pseudomonadati</taxon>
        <taxon>Pseudomonadota</taxon>
        <taxon>Alphaproteobacteria</taxon>
        <taxon>Hyphomicrobiales</taxon>
        <taxon>Phyllobacteriaceae</taxon>
        <taxon>Mesorhizobium</taxon>
    </lineage>
</organism>
<proteinExistence type="predicted"/>
<reference evidence="3 4" key="1">
    <citation type="journal article" date="2000" name="DNA Res.">
        <title>Complete genome structure of the nitrogen-fixing symbiotic bacterium Mesorhizobium loti.</title>
        <authorList>
            <person name="Kaneko T."/>
            <person name="Nakamura Y."/>
            <person name="Sato S."/>
            <person name="Asamizu E."/>
            <person name="Kato T."/>
            <person name="Sasamoto S."/>
            <person name="Watanabe A."/>
            <person name="Idesawa K."/>
            <person name="Ishikawa A."/>
            <person name="Kawashima K."/>
            <person name="Kimura T."/>
            <person name="Kishida Y."/>
            <person name="Kiyokawa C."/>
            <person name="Kohara M."/>
            <person name="Matsumoto M."/>
            <person name="Matsuno A."/>
            <person name="Mochizuki Y."/>
            <person name="Nakayama S."/>
            <person name="Nakazaki N."/>
            <person name="Shimpo S."/>
            <person name="Sugimoto M."/>
            <person name="Takeuchi C."/>
            <person name="Yamada M."/>
            <person name="Tabata S."/>
        </authorList>
    </citation>
    <scope>NUCLEOTIDE SEQUENCE [LARGE SCALE GENOMIC DNA]</scope>
    <source>
        <strain evidence="4">LMG 29417 / CECT 9101 / MAFF 303099</strain>
    </source>
</reference>